<evidence type="ECO:0000313" key="2">
    <source>
        <dbReference type="Proteomes" id="UP000838686"/>
    </source>
</evidence>
<evidence type="ECO:0000313" key="1">
    <source>
        <dbReference type="EMBL" id="CAH1203453.1"/>
    </source>
</evidence>
<protein>
    <submittedName>
        <fullName evidence="1">Uncharacterized protein</fullName>
    </submittedName>
</protein>
<dbReference type="EMBL" id="CAKMMF010000009">
    <property type="protein sequence ID" value="CAH1203453.1"/>
    <property type="molecule type" value="Genomic_DNA"/>
</dbReference>
<reference evidence="1" key="1">
    <citation type="submission" date="2022-01" db="EMBL/GenBank/DDBJ databases">
        <authorList>
            <person name="Criscuolo A."/>
        </authorList>
    </citation>
    <scope>NUCLEOTIDE SEQUENCE</scope>
    <source>
        <strain evidence="1">CIP111893</strain>
    </source>
</reference>
<keyword evidence="2" id="KW-1185">Reference proteome</keyword>
<organism evidence="1 2">
    <name type="scientific">Paenibacillus plantiphilus</name>
    <dbReference type="NCBI Taxonomy" id="2905650"/>
    <lineage>
        <taxon>Bacteria</taxon>
        <taxon>Bacillati</taxon>
        <taxon>Bacillota</taxon>
        <taxon>Bacilli</taxon>
        <taxon>Bacillales</taxon>
        <taxon>Paenibacillaceae</taxon>
        <taxon>Paenibacillus</taxon>
    </lineage>
</organism>
<comment type="caution">
    <text evidence="1">The sequence shown here is derived from an EMBL/GenBank/DDBJ whole genome shotgun (WGS) entry which is preliminary data.</text>
</comment>
<proteinExistence type="predicted"/>
<sequence>MAHSAIRYKDNTRYIQDSLLGGVLRAIFEVTDSKVTDSPIKFGWLLEAIHEWWSDFEDMPPGLKDIELDKWLIDDEKKTDLEEILSIAQDNVDTEIYPEITKFIEALKVK</sequence>
<accession>A0ABN8GHJ2</accession>
<gene>
    <name evidence="1" type="ORF">PAECIP111893_01971</name>
</gene>
<dbReference type="RefSeq" id="WP_236340819.1">
    <property type="nucleotide sequence ID" value="NZ_CAKMMF010000009.1"/>
</dbReference>
<name>A0ABN8GHJ2_9BACL</name>
<dbReference type="Proteomes" id="UP000838686">
    <property type="component" value="Unassembled WGS sequence"/>
</dbReference>